<gene>
    <name evidence="2" type="ORF">AB2U05_19310</name>
</gene>
<dbReference type="AlphaFoldDB" id="A0AB39TMS4"/>
<feature type="signal peptide" evidence="1">
    <location>
        <begin position="1"/>
        <end position="22"/>
    </location>
</feature>
<accession>A0AB39TMS4</accession>
<organism evidence="2">
    <name type="scientific">Streptomyces sp. Y1</name>
    <dbReference type="NCBI Taxonomy" id="3238634"/>
    <lineage>
        <taxon>Bacteria</taxon>
        <taxon>Bacillati</taxon>
        <taxon>Actinomycetota</taxon>
        <taxon>Actinomycetes</taxon>
        <taxon>Kitasatosporales</taxon>
        <taxon>Streptomycetaceae</taxon>
        <taxon>Streptomyces</taxon>
    </lineage>
</organism>
<evidence type="ECO:0008006" key="3">
    <source>
        <dbReference type="Google" id="ProtNLM"/>
    </source>
</evidence>
<evidence type="ECO:0000313" key="2">
    <source>
        <dbReference type="EMBL" id="XDQ80457.1"/>
    </source>
</evidence>
<dbReference type="InterPro" id="IPR029046">
    <property type="entry name" value="LolA/LolB/LppX"/>
</dbReference>
<reference evidence="2" key="1">
    <citation type="submission" date="2024-07" db="EMBL/GenBank/DDBJ databases">
        <authorList>
            <person name="Yu S.T."/>
        </authorList>
    </citation>
    <scope>NUCLEOTIDE SEQUENCE</scope>
    <source>
        <strain evidence="2">Y1</strain>
    </source>
</reference>
<name>A0AB39TMS4_9ACTN</name>
<dbReference type="EMBL" id="CP163445">
    <property type="protein sequence ID" value="XDQ80457.1"/>
    <property type="molecule type" value="Genomic_DNA"/>
</dbReference>
<proteinExistence type="predicted"/>
<keyword evidence="1" id="KW-0732">Signal</keyword>
<dbReference type="SUPFAM" id="SSF89392">
    <property type="entry name" value="Prokaryotic lipoproteins and lipoprotein localization factors"/>
    <property type="match status" value="1"/>
</dbReference>
<dbReference type="PROSITE" id="PS51257">
    <property type="entry name" value="PROKAR_LIPOPROTEIN"/>
    <property type="match status" value="1"/>
</dbReference>
<sequence length="307" mass="31864">MGIRSKSAVVVVLAALALTTTACDDEKKDGGKAAAPVAPAATAAATAEDTPSAPPAKVTPAIFLEKVTEKTGAAKSAKIDESITIGATTIKGKGAASWAHGLQADITMDVSGSPLAKTLEPVTGGPSVHYLYTDIGMYMKLGPDASAELGGHRWLRYTKEDLAKATGAQTTQFTSMDPVQGVRALIAGGKVTEVGQDTVNGKAATHYTGELDLADMIKVTGSSVTQEQIEKIKQGLTANGVTHETLDVWVDADMLVVKRVEQADTKAGALNVTVGYSDYGTPVLAAEPYDYVDMRELQKHSEGATAS</sequence>
<protein>
    <recommendedName>
        <fullName evidence="3">Lipoprotein</fullName>
    </recommendedName>
</protein>
<dbReference type="RefSeq" id="WP_369183836.1">
    <property type="nucleotide sequence ID" value="NZ_CP163445.1"/>
</dbReference>
<dbReference type="Gene3D" id="2.50.20.20">
    <property type="match status" value="1"/>
</dbReference>
<feature type="chain" id="PRO_5044228935" description="Lipoprotein" evidence="1">
    <location>
        <begin position="23"/>
        <end position="307"/>
    </location>
</feature>
<evidence type="ECO:0000256" key="1">
    <source>
        <dbReference type="SAM" id="SignalP"/>
    </source>
</evidence>